<dbReference type="Proteomes" id="UP000176944">
    <property type="component" value="Chromosome"/>
</dbReference>
<sequence>MSMQELSSTNQSHVVTTQWQHPVRMTVLIVLCSFVMGLVPFMSISNFAQTQTQTPITLGEAGVWETLGERN</sequence>
<evidence type="ECO:0000313" key="2">
    <source>
        <dbReference type="EMBL" id="AOY80401.1"/>
    </source>
</evidence>
<reference evidence="3" key="1">
    <citation type="submission" date="2016-10" db="EMBL/GenBank/DDBJ databases">
        <title>Comparative genomics uncovers the prolific and rare metabolic potential of the cyanobacterial genus Moorea.</title>
        <authorList>
            <person name="Leao T."/>
            <person name="Castelao G."/>
            <person name="Korobeynikov A."/>
            <person name="Monroe E.A."/>
            <person name="Podell S."/>
            <person name="Glukhov E."/>
            <person name="Allen E."/>
            <person name="Gerwick W.H."/>
            <person name="Gerwick L."/>
        </authorList>
    </citation>
    <scope>NUCLEOTIDE SEQUENCE [LARGE SCALE GENOMIC DNA]</scope>
    <source>
        <strain evidence="3">JHB</strain>
    </source>
</reference>
<gene>
    <name evidence="2" type="ORF">BJP36_11235</name>
</gene>
<protein>
    <submittedName>
        <fullName evidence="2">Uncharacterized protein</fullName>
    </submittedName>
</protein>
<name>A0A1D9FYJ6_MOOP1</name>
<keyword evidence="1" id="KW-0812">Transmembrane</keyword>
<accession>A0A1D9FYJ6</accession>
<organism evidence="2 3">
    <name type="scientific">Moorena producens (strain JHB)</name>
    <dbReference type="NCBI Taxonomy" id="1454205"/>
    <lineage>
        <taxon>Bacteria</taxon>
        <taxon>Bacillati</taxon>
        <taxon>Cyanobacteriota</taxon>
        <taxon>Cyanophyceae</taxon>
        <taxon>Coleofasciculales</taxon>
        <taxon>Coleofasciculaceae</taxon>
        <taxon>Moorena</taxon>
    </lineage>
</organism>
<keyword evidence="1" id="KW-0472">Membrane</keyword>
<proteinExistence type="predicted"/>
<evidence type="ECO:0000313" key="3">
    <source>
        <dbReference type="Proteomes" id="UP000176944"/>
    </source>
</evidence>
<keyword evidence="1" id="KW-1133">Transmembrane helix</keyword>
<dbReference type="AlphaFoldDB" id="A0A1D9FYJ6"/>
<evidence type="ECO:0000256" key="1">
    <source>
        <dbReference type="SAM" id="Phobius"/>
    </source>
</evidence>
<dbReference type="EMBL" id="CP017708">
    <property type="protein sequence ID" value="AOY80401.1"/>
    <property type="molecule type" value="Genomic_DNA"/>
</dbReference>
<feature type="transmembrane region" description="Helical" evidence="1">
    <location>
        <begin position="25"/>
        <end position="44"/>
    </location>
</feature>